<dbReference type="HOGENOM" id="CLU_006462_7_0_6"/>
<dbReference type="Pfam" id="PF17963">
    <property type="entry name" value="Big_9"/>
    <property type="match status" value="1"/>
</dbReference>
<comment type="caution">
    <text evidence="3">The sequence shown here is derived from an EMBL/GenBank/DDBJ whole genome shotgun (WGS) entry which is preliminary data.</text>
</comment>
<evidence type="ECO:0000256" key="1">
    <source>
        <dbReference type="SAM" id="SignalP"/>
    </source>
</evidence>
<dbReference type="CDD" id="cd11339">
    <property type="entry name" value="AmyAc_bac_CMD_like_2"/>
    <property type="match status" value="1"/>
</dbReference>
<dbReference type="InterPro" id="IPR013783">
    <property type="entry name" value="Ig-like_fold"/>
</dbReference>
<dbReference type="InterPro" id="IPR006047">
    <property type="entry name" value="GH13_cat_dom"/>
</dbReference>
<name>A4B909_9GAMM</name>
<dbReference type="Gene3D" id="2.60.40.10">
    <property type="entry name" value="Immunoglobulins"/>
    <property type="match status" value="2"/>
</dbReference>
<keyword evidence="1" id="KW-0732">Signal</keyword>
<evidence type="ECO:0000313" key="3">
    <source>
        <dbReference type="EMBL" id="EAR11110.1"/>
    </source>
</evidence>
<gene>
    <name evidence="3" type="ORF">MED297_19522</name>
</gene>
<dbReference type="InterPro" id="IPR017853">
    <property type="entry name" value="GH"/>
</dbReference>
<dbReference type="PANTHER" id="PTHR10357:SF209">
    <property type="entry name" value="PERIPLASMIC ALPHA-AMYLASE"/>
    <property type="match status" value="1"/>
</dbReference>
<dbReference type="SMART" id="SM00642">
    <property type="entry name" value="Aamy"/>
    <property type="match status" value="1"/>
</dbReference>
<dbReference type="PANTHER" id="PTHR10357">
    <property type="entry name" value="ALPHA-AMYLASE FAMILY MEMBER"/>
    <property type="match status" value="1"/>
</dbReference>
<dbReference type="Pfam" id="PF00128">
    <property type="entry name" value="Alpha-amylase"/>
    <property type="match status" value="1"/>
</dbReference>
<protein>
    <submittedName>
        <fullName evidence="3">Putative alpha amylase</fullName>
    </submittedName>
</protein>
<dbReference type="EMBL" id="AAOE01000001">
    <property type="protein sequence ID" value="EAR11110.1"/>
    <property type="molecule type" value="Genomic_DNA"/>
</dbReference>
<dbReference type="InterPro" id="IPR013780">
    <property type="entry name" value="Glyco_hydro_b"/>
</dbReference>
<sequence>MIMKKIHTLPALTAAIVLASCGPESSDNNQPPTISVESGTITLNALETTALNYSINDPDGDALTVNVTNAPTWVWQEGDQLILSPTNPDAGQHTLTVSVSDGSTSTDVDVSVTVNETTPLSALPDYRTRSLADEVFYFVMTDRFYDGDSANNKGDPSDPLASGGYDKTKDGYYHGGDLQGLTEKLSYIEDLGATAIWLTPILKNKALQGDSAGYHGYWTLDFTAIDPHLGGNDGLKEFIDAAHERNLKVFFDIIVNHSADVIKYEECHNPDGSLLQGLETCEYRSLAEVAEGDGYTPFIPVGEEIAKTPAWLNDTAFYHNQGESTWAGENSLYGDFVGLDDIDTDNPEVVENFTDVFKGIIRDFRPDGFRVDTVKHVNTEFWQEFTPAILDYARAEDTDGFGTHGAGLEHFTLFGEVYSADPGVLSYYTTEAKLPSVLDFGIQAAITSTINNNGVVAENTTHPLSNLFQQDDRYNDQDSSASSLLNFVGNHDMGRFASFLGDTLDWEDEALAKVDLAHAVMFFTRGAPVIYYGAEQGFIGSGGDKASRQDMMPSEVDYYNATNVLGTDRTSAVANFTTDHPLYLKWREYSRLLREHETLRTGVQHVRSLNTSNLYAISRFNETTQEEYLVVFNFNPDRRKTAQLQALASEYNPVYGIEDTLTASEGSIDVTVPAASVVILKASSISDMDAPVIAEFSGPGDQAFVSGQVAFTVDIEGADARDVPTYSVSLEQSLDNGVSWQRVATDKTYPYQLYLNTVDIDDGTTVQLRAQVSNLTGDSATSSTQTIQVDRRTPDVTIDYEGQAVDKRLAVTYSNGQIETFDGSKPVSFAWQGSHDALLTYYQFDQGSLVADQPVWLNRAEVMSFASENITTGDLESQLYLNSVGEFAGTDNDAGTAPGLFNQAQAVSLGNLFVRGSLNDWNTTALTYANGTYSASIDLSVGDVEYKFADADWSSVNIGGPVGENGLVRSSNPANLNQTVSEAGRYGFYLLLGDIDSDGNADEFIHVLNPEF</sequence>
<dbReference type="GO" id="GO:0005975">
    <property type="term" value="P:carbohydrate metabolic process"/>
    <property type="evidence" value="ECO:0007669"/>
    <property type="project" value="InterPro"/>
</dbReference>
<organism evidence="3 4">
    <name type="scientific">Reinekea blandensis MED297</name>
    <dbReference type="NCBI Taxonomy" id="314283"/>
    <lineage>
        <taxon>Bacteria</taxon>
        <taxon>Pseudomonadati</taxon>
        <taxon>Pseudomonadota</taxon>
        <taxon>Gammaproteobacteria</taxon>
        <taxon>Oceanospirillales</taxon>
        <taxon>Saccharospirillaceae</taxon>
        <taxon>Reinekea</taxon>
    </lineage>
</organism>
<accession>A4B909</accession>
<feature type="signal peptide" evidence="1">
    <location>
        <begin position="1"/>
        <end position="19"/>
    </location>
</feature>
<dbReference type="STRING" id="314283.MED297_19522"/>
<dbReference type="PROSITE" id="PS51257">
    <property type="entry name" value="PROKAR_LIPOPROTEIN"/>
    <property type="match status" value="1"/>
</dbReference>
<dbReference type="AlphaFoldDB" id="A4B909"/>
<feature type="chain" id="PRO_5002666499" evidence="1">
    <location>
        <begin position="20"/>
        <end position="1012"/>
    </location>
</feature>
<proteinExistence type="predicted"/>
<dbReference type="Proteomes" id="UP000005953">
    <property type="component" value="Unassembled WGS sequence"/>
</dbReference>
<dbReference type="Gene3D" id="2.60.40.1180">
    <property type="entry name" value="Golgi alpha-mannosidase II"/>
    <property type="match status" value="1"/>
</dbReference>
<evidence type="ECO:0000259" key="2">
    <source>
        <dbReference type="SMART" id="SM00642"/>
    </source>
</evidence>
<keyword evidence="4" id="KW-1185">Reference proteome</keyword>
<dbReference type="SUPFAM" id="SSF81296">
    <property type="entry name" value="E set domains"/>
    <property type="match status" value="1"/>
</dbReference>
<feature type="domain" description="Glycosyl hydrolase family 13 catalytic" evidence="2">
    <location>
        <begin position="138"/>
        <end position="569"/>
    </location>
</feature>
<dbReference type="SUPFAM" id="SSF51445">
    <property type="entry name" value="(Trans)glycosidases"/>
    <property type="match status" value="1"/>
</dbReference>
<evidence type="ECO:0000313" key="4">
    <source>
        <dbReference type="Proteomes" id="UP000005953"/>
    </source>
</evidence>
<dbReference type="Gene3D" id="3.20.20.80">
    <property type="entry name" value="Glycosidases"/>
    <property type="match status" value="1"/>
</dbReference>
<reference evidence="3 4" key="1">
    <citation type="submission" date="2006-02" db="EMBL/GenBank/DDBJ databases">
        <authorList>
            <person name="Pinhassi J."/>
            <person name="Pedros-Alio C."/>
            <person name="Ferriera S."/>
            <person name="Johnson J."/>
            <person name="Kravitz S."/>
            <person name="Halpern A."/>
            <person name="Remington K."/>
            <person name="Beeson K."/>
            <person name="Tran B."/>
            <person name="Rogers Y.-H."/>
            <person name="Friedman R."/>
            <person name="Venter J.C."/>
        </authorList>
    </citation>
    <scope>NUCLEOTIDE SEQUENCE [LARGE SCALE GENOMIC DNA]</scope>
    <source>
        <strain evidence="3 4">MED297</strain>
    </source>
</reference>
<dbReference type="InterPro" id="IPR014756">
    <property type="entry name" value="Ig_E-set"/>
</dbReference>